<feature type="compositionally biased region" description="Basic and acidic residues" evidence="1">
    <location>
        <begin position="74"/>
        <end position="94"/>
    </location>
</feature>
<comment type="caution">
    <text evidence="2">The sequence shown here is derived from an EMBL/GenBank/DDBJ whole genome shotgun (WGS) entry which is preliminary data.</text>
</comment>
<feature type="compositionally biased region" description="Acidic residues" evidence="1">
    <location>
        <begin position="235"/>
        <end position="246"/>
    </location>
</feature>
<evidence type="ECO:0000313" key="3">
    <source>
        <dbReference type="Proteomes" id="UP000221165"/>
    </source>
</evidence>
<feature type="region of interest" description="Disordered" evidence="1">
    <location>
        <begin position="1"/>
        <end position="119"/>
    </location>
</feature>
<feature type="compositionally biased region" description="Basic and acidic residues" evidence="1">
    <location>
        <begin position="1"/>
        <end position="21"/>
    </location>
</feature>
<dbReference type="Proteomes" id="UP000221165">
    <property type="component" value="Unassembled WGS sequence"/>
</dbReference>
<evidence type="ECO:0000313" key="2">
    <source>
        <dbReference type="EMBL" id="PHJ15663.1"/>
    </source>
</evidence>
<feature type="compositionally biased region" description="Polar residues" evidence="1">
    <location>
        <begin position="37"/>
        <end position="47"/>
    </location>
</feature>
<dbReference type="GeneID" id="94433839"/>
<protein>
    <submittedName>
        <fullName evidence="2">Nad dependent epimerase dehydratase family protein</fullName>
    </submittedName>
</protein>
<evidence type="ECO:0000256" key="1">
    <source>
        <dbReference type="SAM" id="MobiDB-lite"/>
    </source>
</evidence>
<organism evidence="2 3">
    <name type="scientific">Cystoisospora suis</name>
    <dbReference type="NCBI Taxonomy" id="483139"/>
    <lineage>
        <taxon>Eukaryota</taxon>
        <taxon>Sar</taxon>
        <taxon>Alveolata</taxon>
        <taxon>Apicomplexa</taxon>
        <taxon>Conoidasida</taxon>
        <taxon>Coccidia</taxon>
        <taxon>Eucoccidiorida</taxon>
        <taxon>Eimeriorina</taxon>
        <taxon>Sarcocystidae</taxon>
        <taxon>Cystoisospora</taxon>
    </lineage>
</organism>
<accession>A0A2C6KGZ3</accession>
<proteinExistence type="predicted"/>
<dbReference type="AlphaFoldDB" id="A0A2C6KGZ3"/>
<dbReference type="VEuPathDB" id="ToxoDB:CSUI_010525"/>
<feature type="compositionally biased region" description="Low complexity" evidence="1">
    <location>
        <begin position="210"/>
        <end position="234"/>
    </location>
</feature>
<gene>
    <name evidence="2" type="ORF">CSUI_010525</name>
</gene>
<feature type="region of interest" description="Disordered" evidence="1">
    <location>
        <begin position="207"/>
        <end position="246"/>
    </location>
</feature>
<sequence length="246" mass="27758">MFDRYRQILKEKRRVSQEKKTASPSSSFPPERKHSRGNTNSKSNSQGDILEDLYFSEENSRGQDMNTPASILGGEKEEGEKESEDAKLGERREIGFFSSSSLTETKEDQEEEGRKDEEKVHWEVEEDLLKCPSFLPSVCRETPLSMEKLKRELHIEPTPLVDAVRETCDWLDYATDRFPKEACEAAQKLPVEVRCSLQEVYGHLEIPLGASSSSSEGLSSSSSSSEASESSSSTDGEDEEEREREC</sequence>
<dbReference type="EMBL" id="MIGC01007685">
    <property type="protein sequence ID" value="PHJ15663.1"/>
    <property type="molecule type" value="Genomic_DNA"/>
</dbReference>
<reference evidence="2 3" key="1">
    <citation type="journal article" date="2017" name="Int. J. Parasitol.">
        <title>The genome of the protozoan parasite Cystoisospora suis and a reverse vaccinology approach to identify vaccine candidates.</title>
        <authorList>
            <person name="Palmieri N."/>
            <person name="Shrestha A."/>
            <person name="Ruttkowski B."/>
            <person name="Beck T."/>
            <person name="Vogl C."/>
            <person name="Tomley F."/>
            <person name="Blake D.P."/>
            <person name="Joachim A."/>
        </authorList>
    </citation>
    <scope>NUCLEOTIDE SEQUENCE [LARGE SCALE GENOMIC DNA]</scope>
    <source>
        <strain evidence="2 3">Wien I</strain>
    </source>
</reference>
<name>A0A2C6KGZ3_9APIC</name>
<keyword evidence="3" id="KW-1185">Reference proteome</keyword>
<dbReference type="RefSeq" id="XP_067917395.1">
    <property type="nucleotide sequence ID" value="XM_068070628.1"/>
</dbReference>